<sequence>MSNSTTSSSFEYTFFIDKKTLCIKQICTVIPAQI</sequence>
<protein>
    <submittedName>
        <fullName evidence="1">Uncharacterized protein</fullName>
    </submittedName>
</protein>
<name>A0A0E9RVQ5_ANGAN</name>
<accession>A0A0E9RVQ5</accession>
<organism evidence="1">
    <name type="scientific">Anguilla anguilla</name>
    <name type="common">European freshwater eel</name>
    <name type="synonym">Muraena anguilla</name>
    <dbReference type="NCBI Taxonomy" id="7936"/>
    <lineage>
        <taxon>Eukaryota</taxon>
        <taxon>Metazoa</taxon>
        <taxon>Chordata</taxon>
        <taxon>Craniata</taxon>
        <taxon>Vertebrata</taxon>
        <taxon>Euteleostomi</taxon>
        <taxon>Actinopterygii</taxon>
        <taxon>Neopterygii</taxon>
        <taxon>Teleostei</taxon>
        <taxon>Anguilliformes</taxon>
        <taxon>Anguillidae</taxon>
        <taxon>Anguilla</taxon>
    </lineage>
</organism>
<dbReference type="EMBL" id="GBXM01075680">
    <property type="protein sequence ID" value="JAH32897.1"/>
    <property type="molecule type" value="Transcribed_RNA"/>
</dbReference>
<reference evidence="1" key="2">
    <citation type="journal article" date="2015" name="Fish Shellfish Immunol.">
        <title>Early steps in the European eel (Anguilla anguilla)-Vibrio vulnificus interaction in the gills: Role of the RtxA13 toxin.</title>
        <authorList>
            <person name="Callol A."/>
            <person name="Pajuelo D."/>
            <person name="Ebbesson L."/>
            <person name="Teles M."/>
            <person name="MacKenzie S."/>
            <person name="Amaro C."/>
        </authorList>
    </citation>
    <scope>NUCLEOTIDE SEQUENCE</scope>
</reference>
<proteinExistence type="predicted"/>
<reference evidence="1" key="1">
    <citation type="submission" date="2014-11" db="EMBL/GenBank/DDBJ databases">
        <authorList>
            <person name="Amaro Gonzalez C."/>
        </authorList>
    </citation>
    <scope>NUCLEOTIDE SEQUENCE</scope>
</reference>
<evidence type="ECO:0000313" key="1">
    <source>
        <dbReference type="EMBL" id="JAH32897.1"/>
    </source>
</evidence>
<dbReference type="AlphaFoldDB" id="A0A0E9RVQ5"/>